<dbReference type="Proteomes" id="UP000002424">
    <property type="component" value="Chromosome"/>
</dbReference>
<dbReference type="EnsemblBacteria" id="ACO77377">
    <property type="protein sequence ID" value="ACO77377"/>
    <property type="gene ID" value="Avin_11480"/>
</dbReference>
<dbReference type="KEGG" id="avn:Avin_11480"/>
<dbReference type="AlphaFoldDB" id="C1DPE5"/>
<sequence length="37" mass="4026">MANGAWAGRRCSRVRRPCPVGVNSFAMPRVLPAVERG</sequence>
<evidence type="ECO:0000313" key="2">
    <source>
        <dbReference type="Proteomes" id="UP000002424"/>
    </source>
</evidence>
<gene>
    <name evidence="1" type="ordered locus">Avin_11480</name>
</gene>
<protein>
    <submittedName>
        <fullName evidence="1">Uncharacterized protein</fullName>
    </submittedName>
</protein>
<name>C1DPE5_AZOVD</name>
<dbReference type="STRING" id="322710.Avin_11480"/>
<accession>C1DPE5</accession>
<dbReference type="HOGENOM" id="CLU_3339412_0_0_6"/>
<dbReference type="EMBL" id="CP001157">
    <property type="protein sequence ID" value="ACO77377.1"/>
    <property type="molecule type" value="Genomic_DNA"/>
</dbReference>
<keyword evidence="2" id="KW-1185">Reference proteome</keyword>
<organism evidence="1 2">
    <name type="scientific">Azotobacter vinelandii (strain DJ / ATCC BAA-1303)</name>
    <dbReference type="NCBI Taxonomy" id="322710"/>
    <lineage>
        <taxon>Bacteria</taxon>
        <taxon>Pseudomonadati</taxon>
        <taxon>Pseudomonadota</taxon>
        <taxon>Gammaproteobacteria</taxon>
        <taxon>Pseudomonadales</taxon>
        <taxon>Pseudomonadaceae</taxon>
        <taxon>Azotobacter</taxon>
    </lineage>
</organism>
<proteinExistence type="predicted"/>
<evidence type="ECO:0000313" key="1">
    <source>
        <dbReference type="EMBL" id="ACO77377.1"/>
    </source>
</evidence>
<reference evidence="1 2" key="1">
    <citation type="journal article" date="2009" name="J. Bacteriol.">
        <title>Genome sequence of Azotobacter vinelandii, an obligate aerobe specialized to support diverse anaerobic metabolic processes.</title>
        <authorList>
            <person name="Setubal J.C."/>
            <person name="dos Santos P."/>
            <person name="Goldman B.S."/>
            <person name="Ertesvag H."/>
            <person name="Espin G."/>
            <person name="Rubio L.M."/>
            <person name="Valla S."/>
            <person name="Almeida N.F."/>
            <person name="Balasubramanian D."/>
            <person name="Cromes L."/>
            <person name="Curatti L."/>
            <person name="Du Z."/>
            <person name="Godsy E."/>
            <person name="Goodner B."/>
            <person name="Hellner-Burris K."/>
            <person name="Hernandez J.A."/>
            <person name="Houmiel K."/>
            <person name="Imperial J."/>
            <person name="Kennedy C."/>
            <person name="Larson T.J."/>
            <person name="Latreille P."/>
            <person name="Ligon L.S."/>
            <person name="Lu J."/>
            <person name="Maerk M."/>
            <person name="Miller N.M."/>
            <person name="Norton S."/>
            <person name="O'Carroll I.P."/>
            <person name="Paulsen I."/>
            <person name="Raulfs E.C."/>
            <person name="Roemer R."/>
            <person name="Rosser J."/>
            <person name="Segura D."/>
            <person name="Slater S."/>
            <person name="Stricklin S.L."/>
            <person name="Studholme D.J."/>
            <person name="Sun J."/>
            <person name="Viana C.J."/>
            <person name="Wallin E."/>
            <person name="Wang B."/>
            <person name="Wheeler C."/>
            <person name="Zhu H."/>
            <person name="Dean D.R."/>
            <person name="Dixon R."/>
            <person name="Wood D."/>
        </authorList>
    </citation>
    <scope>NUCLEOTIDE SEQUENCE [LARGE SCALE GENOMIC DNA]</scope>
    <source>
        <strain evidence="2">DJ / ATCC BAA-1303</strain>
    </source>
</reference>